<dbReference type="RefSeq" id="XP_005647428.1">
    <property type="nucleotide sequence ID" value="XM_005647371.1"/>
</dbReference>
<organism evidence="1 2">
    <name type="scientific">Coccomyxa subellipsoidea (strain C-169)</name>
    <name type="common">Green microalga</name>
    <dbReference type="NCBI Taxonomy" id="574566"/>
    <lineage>
        <taxon>Eukaryota</taxon>
        <taxon>Viridiplantae</taxon>
        <taxon>Chlorophyta</taxon>
        <taxon>core chlorophytes</taxon>
        <taxon>Trebouxiophyceae</taxon>
        <taxon>Trebouxiophyceae incertae sedis</taxon>
        <taxon>Coccomyxaceae</taxon>
        <taxon>Coccomyxa</taxon>
        <taxon>Coccomyxa subellipsoidea</taxon>
    </lineage>
</organism>
<dbReference type="GeneID" id="17040871"/>
<dbReference type="Proteomes" id="UP000007264">
    <property type="component" value="Unassembled WGS sequence"/>
</dbReference>
<evidence type="ECO:0000313" key="2">
    <source>
        <dbReference type="Proteomes" id="UP000007264"/>
    </source>
</evidence>
<protein>
    <submittedName>
        <fullName evidence="1">Uncharacterized protein</fullName>
    </submittedName>
</protein>
<name>I0YWW5_COCSC</name>
<accession>I0YWW5</accession>
<dbReference type="AlphaFoldDB" id="I0YWW5"/>
<evidence type="ECO:0000313" key="1">
    <source>
        <dbReference type="EMBL" id="EIE22884.1"/>
    </source>
</evidence>
<reference evidence="1 2" key="1">
    <citation type="journal article" date="2012" name="Genome Biol.">
        <title>The genome of the polar eukaryotic microalga coccomyxa subellipsoidea reveals traits of cold adaptation.</title>
        <authorList>
            <person name="Blanc G."/>
            <person name="Agarkova I."/>
            <person name="Grimwood J."/>
            <person name="Kuo A."/>
            <person name="Brueggeman A."/>
            <person name="Dunigan D."/>
            <person name="Gurnon J."/>
            <person name="Ladunga I."/>
            <person name="Lindquist E."/>
            <person name="Lucas S."/>
            <person name="Pangilinan J."/>
            <person name="Proschold T."/>
            <person name="Salamov A."/>
            <person name="Schmutz J."/>
            <person name="Weeks D."/>
            <person name="Yamada T."/>
            <person name="Claverie J.M."/>
            <person name="Grigoriev I."/>
            <person name="Van Etten J."/>
            <person name="Lomsadze A."/>
            <person name="Borodovsky M."/>
        </authorList>
    </citation>
    <scope>NUCLEOTIDE SEQUENCE [LARGE SCALE GENOMIC DNA]</scope>
    <source>
        <strain evidence="1 2">C-169</strain>
    </source>
</reference>
<dbReference type="EMBL" id="AGSI01000009">
    <property type="protein sequence ID" value="EIE22884.1"/>
    <property type="molecule type" value="Genomic_DNA"/>
</dbReference>
<comment type="caution">
    <text evidence="1">The sequence shown here is derived from an EMBL/GenBank/DDBJ whole genome shotgun (WGS) entry which is preliminary data.</text>
</comment>
<dbReference type="KEGG" id="csl:COCSUDRAFT_64007"/>
<sequence>MRTSVYALDKAINVALYAVSGKLAALLATRGFGFTDPPRDAPLRADPAGNAAAARALQGALLCLLVFPRDAMTLGLNALYLTLPRDRAAAAGIEGGEECQGCKGDASDEECGYVEIARKLAPLNFEASTPFEGRDHFVVTPYRTSCRASGLSRLSQNDSSVLRQALSRPSHDGGYMEAGILPPEAAVQLPEQMTDGRPLFEGESAQ</sequence>
<keyword evidence="2" id="KW-1185">Reference proteome</keyword>
<proteinExistence type="predicted"/>
<gene>
    <name evidence="1" type="ORF">COCSUDRAFT_64007</name>
</gene>